<comment type="similarity">
    <text evidence="1">Belongs to the leucine-binding protein family.</text>
</comment>
<evidence type="ECO:0000256" key="2">
    <source>
        <dbReference type="ARBA" id="ARBA00022448"/>
    </source>
</evidence>
<proteinExistence type="inferred from homology"/>
<keyword evidence="2" id="KW-0813">Transport</keyword>
<dbReference type="Pfam" id="PF13458">
    <property type="entry name" value="Peripla_BP_6"/>
    <property type="match status" value="1"/>
</dbReference>
<keyword evidence="3 5" id="KW-0732">Signal</keyword>
<evidence type="ECO:0000256" key="5">
    <source>
        <dbReference type="SAM" id="SignalP"/>
    </source>
</evidence>
<protein>
    <submittedName>
        <fullName evidence="7">ABC transporter substrate-binding protein</fullName>
    </submittedName>
</protein>
<sequence length="421" mass="43556">MFGKRILFTATAAAALLVGASAASACEVTVGLVMELTGPAGEYGQAGTKSVEMAFRDINEAGGVAGGCKLVTDTRDSQSQGNVAVDAATQLVQVKKVPVIIGGIISSVSIPILTSVTAPAHVVQVSPASSSPTLTQLARDGKTNGVFFRTITSDALQGVAAAKYALDQGLKKLSIIHVNDDFGANMVAEFTKAYKALGGTIVSDTPYNAKQASYGPEVTKALEGEPDGLYLVATPVDGATIARQWVSQGGPQKFLLNDGMNSEDFIKNVGAKYLENAYGTSSGTETTPSTDYFNANYKAFSSIDPGAPAAVQGYDAGAIVGLAIAQAGKADSAAIQDSIRKILDPKGTVIHAGKEEFAKALQLIKDGKPIKYEGVIGPVTFDQYGDITGPFRLWKVTDGKIATVGEMSSADVDAIKAKMGN</sequence>
<feature type="chain" id="PRO_5045763177" evidence="5">
    <location>
        <begin position="26"/>
        <end position="421"/>
    </location>
</feature>
<reference evidence="8" key="1">
    <citation type="submission" date="2023-08" db="EMBL/GenBank/DDBJ databases">
        <title>Rhodospirillaceae gen. nov., a novel taxon isolated from the Yangtze River Yuezi River estuary sludge.</title>
        <authorList>
            <person name="Ruan L."/>
        </authorList>
    </citation>
    <scope>NUCLEOTIDE SEQUENCE [LARGE SCALE GENOMIC DNA]</scope>
    <source>
        <strain evidence="8">R-7</strain>
    </source>
</reference>
<dbReference type="PRINTS" id="PR00337">
    <property type="entry name" value="LEUILEVALBP"/>
</dbReference>
<comment type="caution">
    <text evidence="7">The sequence shown here is derived from an EMBL/GenBank/DDBJ whole genome shotgun (WGS) entry which is preliminary data.</text>
</comment>
<dbReference type="EMBL" id="JAUYVI010000006">
    <property type="protein sequence ID" value="MDQ7250301.1"/>
    <property type="molecule type" value="Genomic_DNA"/>
</dbReference>
<evidence type="ECO:0000313" key="7">
    <source>
        <dbReference type="EMBL" id="MDQ7250301.1"/>
    </source>
</evidence>
<name>A0ABU0YTH3_9PROT</name>
<dbReference type="PROSITE" id="PS51257">
    <property type="entry name" value="PROKAR_LIPOPROTEIN"/>
    <property type="match status" value="1"/>
</dbReference>
<evidence type="ECO:0000256" key="3">
    <source>
        <dbReference type="ARBA" id="ARBA00022729"/>
    </source>
</evidence>
<organism evidence="7 8">
    <name type="scientific">Dongia sedimenti</name>
    <dbReference type="NCBI Taxonomy" id="3064282"/>
    <lineage>
        <taxon>Bacteria</taxon>
        <taxon>Pseudomonadati</taxon>
        <taxon>Pseudomonadota</taxon>
        <taxon>Alphaproteobacteria</taxon>
        <taxon>Rhodospirillales</taxon>
        <taxon>Dongiaceae</taxon>
        <taxon>Dongia</taxon>
    </lineage>
</organism>
<feature type="signal peptide" evidence="5">
    <location>
        <begin position="1"/>
        <end position="25"/>
    </location>
</feature>
<dbReference type="InterPro" id="IPR051010">
    <property type="entry name" value="BCAA_transport"/>
</dbReference>
<dbReference type="InterPro" id="IPR000709">
    <property type="entry name" value="Leu_Ile_Val-bd"/>
</dbReference>
<dbReference type="SUPFAM" id="SSF53822">
    <property type="entry name" value="Periplasmic binding protein-like I"/>
    <property type="match status" value="1"/>
</dbReference>
<accession>A0ABU0YTH3</accession>
<evidence type="ECO:0000313" key="8">
    <source>
        <dbReference type="Proteomes" id="UP001230156"/>
    </source>
</evidence>
<feature type="domain" description="Leucine-binding protein" evidence="6">
    <location>
        <begin position="27"/>
        <end position="356"/>
    </location>
</feature>
<keyword evidence="8" id="KW-1185">Reference proteome</keyword>
<dbReference type="RefSeq" id="WP_379959378.1">
    <property type="nucleotide sequence ID" value="NZ_JAUYVI010000006.1"/>
</dbReference>
<evidence type="ECO:0000256" key="1">
    <source>
        <dbReference type="ARBA" id="ARBA00010062"/>
    </source>
</evidence>
<dbReference type="Proteomes" id="UP001230156">
    <property type="component" value="Unassembled WGS sequence"/>
</dbReference>
<keyword evidence="4" id="KW-0029">Amino-acid transport</keyword>
<dbReference type="Gene3D" id="3.40.50.2300">
    <property type="match status" value="2"/>
</dbReference>
<dbReference type="InterPro" id="IPR028081">
    <property type="entry name" value="Leu-bd"/>
</dbReference>
<evidence type="ECO:0000259" key="6">
    <source>
        <dbReference type="Pfam" id="PF13458"/>
    </source>
</evidence>
<dbReference type="PANTHER" id="PTHR30483:SF6">
    <property type="entry name" value="PERIPLASMIC BINDING PROTEIN OF ABC TRANSPORTER FOR NATURAL AMINO ACIDS"/>
    <property type="match status" value="1"/>
</dbReference>
<dbReference type="InterPro" id="IPR028082">
    <property type="entry name" value="Peripla_BP_I"/>
</dbReference>
<dbReference type="CDD" id="cd06346">
    <property type="entry name" value="PBP1_ABC_ligand_binding-like"/>
    <property type="match status" value="1"/>
</dbReference>
<gene>
    <name evidence="7" type="ORF">Q8A70_21605</name>
</gene>
<dbReference type="PANTHER" id="PTHR30483">
    <property type="entry name" value="LEUCINE-SPECIFIC-BINDING PROTEIN"/>
    <property type="match status" value="1"/>
</dbReference>
<evidence type="ECO:0000256" key="4">
    <source>
        <dbReference type="ARBA" id="ARBA00022970"/>
    </source>
</evidence>